<organism evidence="9 10">
    <name type="scientific">Selenomonas sputigena (strain ATCC 35185 / DSM 20758 / CCUG 44933 / VPI D19B-28)</name>
    <dbReference type="NCBI Taxonomy" id="546271"/>
    <lineage>
        <taxon>Bacteria</taxon>
        <taxon>Bacillati</taxon>
        <taxon>Bacillota</taxon>
        <taxon>Negativicutes</taxon>
        <taxon>Selenomonadales</taxon>
        <taxon>Selenomonadaceae</taxon>
        <taxon>Selenomonas</taxon>
    </lineage>
</organism>
<evidence type="ECO:0000256" key="6">
    <source>
        <dbReference type="PROSITE-ProRule" id="PRU00169"/>
    </source>
</evidence>
<keyword evidence="2" id="KW-0902">Two-component regulatory system</keyword>
<dbReference type="GO" id="GO:0000156">
    <property type="term" value="F:phosphorelay response regulator activity"/>
    <property type="evidence" value="ECO:0007669"/>
    <property type="project" value="TreeGrafter"/>
</dbReference>
<protein>
    <submittedName>
        <fullName evidence="9">Response regulator receiver domain protein</fullName>
    </submittedName>
    <submittedName>
        <fullName evidence="8">Two component transcriptional regulator, LytTR family</fullName>
    </submittedName>
</protein>
<reference evidence="9 10" key="1">
    <citation type="submission" date="2009-09" db="EMBL/GenBank/DDBJ databases">
        <authorList>
            <person name="Weinstock G."/>
            <person name="Sodergren E."/>
            <person name="Clifton S."/>
            <person name="Fulton L."/>
            <person name="Fulton B."/>
            <person name="Courtney L."/>
            <person name="Fronick C."/>
            <person name="Harrison M."/>
            <person name="Strong C."/>
            <person name="Farmer C."/>
            <person name="Delahaunty K."/>
            <person name="Markovic C."/>
            <person name="Hall O."/>
            <person name="Minx P."/>
            <person name="Tomlinson C."/>
            <person name="Mitreva M."/>
            <person name="Nelson J."/>
            <person name="Hou S."/>
            <person name="Wollam A."/>
            <person name="Pepin K.H."/>
            <person name="Johnson M."/>
            <person name="Bhonagiri V."/>
            <person name="Nash W.E."/>
            <person name="Warren W."/>
            <person name="Chinwalla A."/>
            <person name="Mardis E.R."/>
            <person name="Wilson R.K."/>
        </authorList>
    </citation>
    <scope>NUCLEOTIDE SEQUENCE [LARGE SCALE GENOMIC DNA]</scope>
    <source>
        <strain evidence="9">ATCC 35185</strain>
        <strain evidence="10">ATCC 35185 / DSM 20758 / VPI D19B-28</strain>
    </source>
</reference>
<dbReference type="Gene3D" id="2.40.50.1020">
    <property type="entry name" value="LytTr DNA-binding domain"/>
    <property type="match status" value="1"/>
</dbReference>
<keyword evidence="5" id="KW-0804">Transcription</keyword>
<feature type="modified residue" description="4-aspartylphosphate" evidence="6">
    <location>
        <position position="61"/>
    </location>
</feature>
<name>C9LT80_SELS3</name>
<dbReference type="AlphaFoldDB" id="C9LT80"/>
<evidence type="ECO:0000313" key="11">
    <source>
        <dbReference type="Proteomes" id="UP000011124"/>
    </source>
</evidence>
<dbReference type="SUPFAM" id="SSF52172">
    <property type="entry name" value="CheY-like"/>
    <property type="match status" value="1"/>
</dbReference>
<evidence type="ECO:0000259" key="7">
    <source>
        <dbReference type="PROSITE" id="PS50110"/>
    </source>
</evidence>
<gene>
    <name evidence="8" type="ordered locus">Selsp_1531</name>
    <name evidence="9" type="ORF">SELSPUOL_00660</name>
</gene>
<dbReference type="Pfam" id="PF04397">
    <property type="entry name" value="LytTR"/>
    <property type="match status" value="1"/>
</dbReference>
<evidence type="ECO:0000256" key="3">
    <source>
        <dbReference type="ARBA" id="ARBA00023015"/>
    </source>
</evidence>
<evidence type="ECO:0000313" key="10">
    <source>
        <dbReference type="Proteomes" id="UP000003505"/>
    </source>
</evidence>
<keyword evidence="1 6" id="KW-0597">Phosphoprotein</keyword>
<dbReference type="HOGENOM" id="CLU_000445_14_2_9"/>
<dbReference type="PANTHER" id="PTHR48111:SF1">
    <property type="entry name" value="TWO-COMPONENT RESPONSE REGULATOR ORR33"/>
    <property type="match status" value="1"/>
</dbReference>
<evidence type="ECO:0000313" key="9">
    <source>
        <dbReference type="EMBL" id="EEX77926.1"/>
    </source>
</evidence>
<keyword evidence="3" id="KW-0805">Transcription regulation</keyword>
<dbReference type="Pfam" id="PF00072">
    <property type="entry name" value="Response_reg"/>
    <property type="match status" value="1"/>
</dbReference>
<dbReference type="Proteomes" id="UP000003505">
    <property type="component" value="Unassembled WGS sequence"/>
</dbReference>
<dbReference type="GO" id="GO:0000976">
    <property type="term" value="F:transcription cis-regulatory region binding"/>
    <property type="evidence" value="ECO:0007669"/>
    <property type="project" value="TreeGrafter"/>
</dbReference>
<dbReference type="Proteomes" id="UP000011124">
    <property type="component" value="Chromosome"/>
</dbReference>
<evidence type="ECO:0000256" key="1">
    <source>
        <dbReference type="ARBA" id="ARBA00022553"/>
    </source>
</evidence>
<dbReference type="STRING" id="546271.Selsp_1531"/>
<dbReference type="InterPro" id="IPR001789">
    <property type="entry name" value="Sig_transdc_resp-reg_receiver"/>
</dbReference>
<sequence length="243" mass="28543">MRIAIVDDEEEVREAARRYLAKMLARYWSKETAVVQLDLFDSAEALLECFDRQSYDLVLLDICMPGLDGMEAARRLRAESADIGIIFLTTSEEHLMEGYRVFADGYFLKPLGTDEEAFQASLRHVFARRDQSAHVLSVEYNGRALEIPFQKIFYADIEGGRLHIVLEERDFHLSRPFTYEWSAERLLRDKRFLECYHRIIVNMDRIERMEEGVFVLTSGMKLPISRRRYGAVKVEYMQYMLNK</sequence>
<dbReference type="EMBL" id="CP002637">
    <property type="protein sequence ID" value="AEC00488.1"/>
    <property type="molecule type" value="Genomic_DNA"/>
</dbReference>
<dbReference type="Gene3D" id="3.40.50.2300">
    <property type="match status" value="1"/>
</dbReference>
<evidence type="ECO:0000256" key="4">
    <source>
        <dbReference type="ARBA" id="ARBA00023125"/>
    </source>
</evidence>
<dbReference type="CDD" id="cd17574">
    <property type="entry name" value="REC_OmpR"/>
    <property type="match status" value="1"/>
</dbReference>
<evidence type="ECO:0000256" key="2">
    <source>
        <dbReference type="ARBA" id="ARBA00023012"/>
    </source>
</evidence>
<dbReference type="RefSeq" id="WP_006191630.1">
    <property type="nucleotide sequence ID" value="NC_015437.1"/>
</dbReference>
<dbReference type="KEGG" id="ssg:Selsp_1531"/>
<dbReference type="SMART" id="SM00448">
    <property type="entry name" value="REC"/>
    <property type="match status" value="1"/>
</dbReference>
<dbReference type="PROSITE" id="PS50110">
    <property type="entry name" value="RESPONSE_REGULATORY"/>
    <property type="match status" value="1"/>
</dbReference>
<dbReference type="InterPro" id="IPR011006">
    <property type="entry name" value="CheY-like_superfamily"/>
</dbReference>
<dbReference type="GO" id="GO:0032993">
    <property type="term" value="C:protein-DNA complex"/>
    <property type="evidence" value="ECO:0007669"/>
    <property type="project" value="TreeGrafter"/>
</dbReference>
<reference evidence="8 11" key="2">
    <citation type="submission" date="2011-04" db="EMBL/GenBank/DDBJ databases">
        <title>The complete genome of Selenomonas sputigena DSM 20758.</title>
        <authorList>
            <consortium name="US DOE Joint Genome Institute (JGI-PGF)"/>
            <person name="Lucas S."/>
            <person name="Copeland A."/>
            <person name="Lapidus A."/>
            <person name="Bruce D."/>
            <person name="Goodwin L."/>
            <person name="Pitluck S."/>
            <person name="Peters L."/>
            <person name="Kyrpides N."/>
            <person name="Mavromatis K."/>
            <person name="Ivanova N."/>
            <person name="Ovchinnikova G."/>
            <person name="Teshima H."/>
            <person name="Detter J.C."/>
            <person name="Tapia R."/>
            <person name="Han C."/>
            <person name="Land M."/>
            <person name="Hauser L."/>
            <person name="Markowitz V."/>
            <person name="Cheng J.-F."/>
            <person name="Hugenholtz P."/>
            <person name="Woyke T."/>
            <person name="Wu D."/>
            <person name="Gronow S."/>
            <person name="Wellnitz S."/>
            <person name="Schneider S."/>
            <person name="Klenk H.-P."/>
            <person name="Eisen J.A."/>
        </authorList>
    </citation>
    <scope>NUCLEOTIDE SEQUENCE [LARGE SCALE GENOMIC DNA]</scope>
    <source>
        <strain evidence="8">ATCC 35185</strain>
        <strain evidence="11">ATCC 35185 / DSM 20758 / VPI D19B-28</strain>
    </source>
</reference>
<proteinExistence type="predicted"/>
<dbReference type="eggNOG" id="COG3279">
    <property type="taxonomic scope" value="Bacteria"/>
</dbReference>
<evidence type="ECO:0000256" key="5">
    <source>
        <dbReference type="ARBA" id="ARBA00023163"/>
    </source>
</evidence>
<keyword evidence="11" id="KW-1185">Reference proteome</keyword>
<dbReference type="SMART" id="SM00850">
    <property type="entry name" value="LytTR"/>
    <property type="match status" value="1"/>
</dbReference>
<dbReference type="PANTHER" id="PTHR48111">
    <property type="entry name" value="REGULATOR OF RPOS"/>
    <property type="match status" value="1"/>
</dbReference>
<evidence type="ECO:0000313" key="8">
    <source>
        <dbReference type="EMBL" id="AEC00488.1"/>
    </source>
</evidence>
<dbReference type="InterPro" id="IPR039420">
    <property type="entry name" value="WalR-like"/>
</dbReference>
<accession>C9LT80</accession>
<dbReference type="GO" id="GO:0006355">
    <property type="term" value="P:regulation of DNA-templated transcription"/>
    <property type="evidence" value="ECO:0007669"/>
    <property type="project" value="TreeGrafter"/>
</dbReference>
<feature type="domain" description="Response regulatory" evidence="7">
    <location>
        <begin position="2"/>
        <end position="124"/>
    </location>
</feature>
<dbReference type="InterPro" id="IPR007492">
    <property type="entry name" value="LytTR_DNA-bd_dom"/>
</dbReference>
<dbReference type="GO" id="GO:0005829">
    <property type="term" value="C:cytosol"/>
    <property type="evidence" value="ECO:0007669"/>
    <property type="project" value="TreeGrafter"/>
</dbReference>
<dbReference type="EMBL" id="ACKP02000012">
    <property type="protein sequence ID" value="EEX77926.1"/>
    <property type="molecule type" value="Genomic_DNA"/>
</dbReference>
<dbReference type="OrthoDB" id="9788600at2"/>
<keyword evidence="4" id="KW-0238">DNA-binding</keyword>